<dbReference type="GO" id="GO:0031956">
    <property type="term" value="F:medium-chain fatty acid-CoA ligase activity"/>
    <property type="evidence" value="ECO:0007669"/>
    <property type="project" value="TreeGrafter"/>
</dbReference>
<organism evidence="4">
    <name type="scientific">uncultured Cytophagales bacterium</name>
    <dbReference type="NCBI Taxonomy" id="158755"/>
    <lineage>
        <taxon>Bacteria</taxon>
        <taxon>Pseudomonadati</taxon>
        <taxon>Bacteroidota</taxon>
        <taxon>Sphingobacteriia</taxon>
        <taxon>Sphingobacteriales</taxon>
        <taxon>environmental samples</taxon>
    </lineage>
</organism>
<comment type="similarity">
    <text evidence="1">Belongs to the ATP-dependent AMP-binding enzyme family.</text>
</comment>
<dbReference type="InterPro" id="IPR042099">
    <property type="entry name" value="ANL_N_sf"/>
</dbReference>
<dbReference type="Gene3D" id="3.30.300.30">
    <property type="match status" value="1"/>
</dbReference>
<dbReference type="EMBL" id="CADCTQ010000163">
    <property type="protein sequence ID" value="CAA9247306.1"/>
    <property type="molecule type" value="Genomic_DNA"/>
</dbReference>
<evidence type="ECO:0000259" key="3">
    <source>
        <dbReference type="Pfam" id="PF00501"/>
    </source>
</evidence>
<dbReference type="InterPro" id="IPR000873">
    <property type="entry name" value="AMP-dep_synth/lig_dom"/>
</dbReference>
<dbReference type="SUPFAM" id="SSF56801">
    <property type="entry name" value="Acetyl-CoA synthetase-like"/>
    <property type="match status" value="1"/>
</dbReference>
<dbReference type="Pfam" id="PF00501">
    <property type="entry name" value="AMP-binding"/>
    <property type="match status" value="1"/>
</dbReference>
<evidence type="ECO:0000313" key="4">
    <source>
        <dbReference type="EMBL" id="CAA9247306.1"/>
    </source>
</evidence>
<dbReference type="GO" id="GO:0008756">
    <property type="term" value="F:o-succinylbenzoate-CoA ligase activity"/>
    <property type="evidence" value="ECO:0007669"/>
    <property type="project" value="UniProtKB-EC"/>
</dbReference>
<name>A0A6J4IBD6_9SPHI</name>
<dbReference type="AlphaFoldDB" id="A0A6J4IBD6"/>
<reference evidence="4" key="1">
    <citation type="submission" date="2020-02" db="EMBL/GenBank/DDBJ databases">
        <authorList>
            <person name="Meier V. D."/>
        </authorList>
    </citation>
    <scope>NUCLEOTIDE SEQUENCE</scope>
    <source>
        <strain evidence="4">AVDCRST_MAG56</strain>
    </source>
</reference>
<dbReference type="InterPro" id="IPR020845">
    <property type="entry name" value="AMP-binding_CS"/>
</dbReference>
<protein>
    <submittedName>
        <fullName evidence="4">O-succinylbenzoic acid--CoA ligase</fullName>
        <ecNumber evidence="4">6.2.1.26</ecNumber>
    </submittedName>
</protein>
<dbReference type="PROSITE" id="PS00455">
    <property type="entry name" value="AMP_BINDING"/>
    <property type="match status" value="1"/>
</dbReference>
<proteinExistence type="inferred from homology"/>
<keyword evidence="2 4" id="KW-0436">Ligase</keyword>
<dbReference type="GO" id="GO:0006631">
    <property type="term" value="P:fatty acid metabolic process"/>
    <property type="evidence" value="ECO:0007669"/>
    <property type="project" value="TreeGrafter"/>
</dbReference>
<evidence type="ECO:0000256" key="1">
    <source>
        <dbReference type="ARBA" id="ARBA00006432"/>
    </source>
</evidence>
<dbReference type="InterPro" id="IPR045851">
    <property type="entry name" value="AMP-bd_C_sf"/>
</dbReference>
<dbReference type="Gene3D" id="3.40.50.12780">
    <property type="entry name" value="N-terminal domain of ligase-like"/>
    <property type="match status" value="1"/>
</dbReference>
<sequence length="367" mass="39899">MNPFTLTLLPSGHAYPAGQLRAAAIPPDLAPHERQALTFCRQWEEGQETFVLQTSGSTGMPKPIVLTRAQMAASARMTGKVLGLEPGDRALVSLNTQYIGGLMMLVRGMELGLQLVVTEPASLPLAGLGPDAHLDFFSFVPLQLQHTLEKDPTKLDLLNGAKAILVGGAPVAAALEEMLQSIAAPLYQTYGMTETVSHVALRRLNGPGRQAHYTLLEGVKMTADERRCAIIDPNLPGLAPVVTNDVVELLTPSTFRWLGRADNMINSGGVKVQAEKIEALVEKMFERLHLKNRFLVAGLPHPELGESVALLVEGPPLPNQTEAHLTHFLQHSLPKYERPKSIRYVPSFAETPTGKIDKRLTLTLSKS</sequence>
<feature type="domain" description="AMP-dependent synthetase/ligase" evidence="3">
    <location>
        <begin position="49"/>
        <end position="209"/>
    </location>
</feature>
<accession>A0A6J4IBD6</accession>
<evidence type="ECO:0000256" key="2">
    <source>
        <dbReference type="ARBA" id="ARBA00022598"/>
    </source>
</evidence>
<gene>
    <name evidence="4" type="ORF">AVDCRST_MAG56-1791</name>
</gene>
<dbReference type="PANTHER" id="PTHR43201">
    <property type="entry name" value="ACYL-COA SYNTHETASE"/>
    <property type="match status" value="1"/>
</dbReference>
<dbReference type="PANTHER" id="PTHR43201:SF5">
    <property type="entry name" value="MEDIUM-CHAIN ACYL-COA LIGASE ACSF2, MITOCHONDRIAL"/>
    <property type="match status" value="1"/>
</dbReference>
<dbReference type="EC" id="6.2.1.26" evidence="4"/>